<dbReference type="KEGG" id="plon:Pla110_01190"/>
<evidence type="ECO:0000313" key="1">
    <source>
        <dbReference type="EMBL" id="QDU78418.1"/>
    </source>
</evidence>
<proteinExistence type="predicted"/>
<organism evidence="1 2">
    <name type="scientific">Polystyrenella longa</name>
    <dbReference type="NCBI Taxonomy" id="2528007"/>
    <lineage>
        <taxon>Bacteria</taxon>
        <taxon>Pseudomonadati</taxon>
        <taxon>Planctomycetota</taxon>
        <taxon>Planctomycetia</taxon>
        <taxon>Planctomycetales</taxon>
        <taxon>Planctomycetaceae</taxon>
        <taxon>Polystyrenella</taxon>
    </lineage>
</organism>
<dbReference type="RefSeq" id="WP_231742788.1">
    <property type="nucleotide sequence ID" value="NZ_CP036281.1"/>
</dbReference>
<dbReference type="AlphaFoldDB" id="A0A518CGR5"/>
<gene>
    <name evidence="1" type="ORF">Pla110_01190</name>
</gene>
<sequence length="192" mass="20208">MYPRLKLSITFNRSRLIGSLTLLVYLAMMVGVPAHYSGQSDCGCQCSQSVKGSGECCCHKPATDIGQSSCCSTAASTAKPKACCQLPTDICAPSDFAMSLLSCCSSATDQPCCSKPAPEKTPAVPEEEHPALTSCGCGGSFPSSLVTNSEPRILSKSAICSSLFDLSWTILDYSGVRPERRQLPETPPPEAA</sequence>
<name>A0A518CGR5_9PLAN</name>
<keyword evidence="2" id="KW-1185">Reference proteome</keyword>
<dbReference type="EMBL" id="CP036281">
    <property type="protein sequence ID" value="QDU78418.1"/>
    <property type="molecule type" value="Genomic_DNA"/>
</dbReference>
<reference evidence="1 2" key="1">
    <citation type="submission" date="2019-02" db="EMBL/GenBank/DDBJ databases">
        <title>Deep-cultivation of Planctomycetes and their phenomic and genomic characterization uncovers novel biology.</title>
        <authorList>
            <person name="Wiegand S."/>
            <person name="Jogler M."/>
            <person name="Boedeker C."/>
            <person name="Pinto D."/>
            <person name="Vollmers J."/>
            <person name="Rivas-Marin E."/>
            <person name="Kohn T."/>
            <person name="Peeters S.H."/>
            <person name="Heuer A."/>
            <person name="Rast P."/>
            <person name="Oberbeckmann S."/>
            <person name="Bunk B."/>
            <person name="Jeske O."/>
            <person name="Meyerdierks A."/>
            <person name="Storesund J.E."/>
            <person name="Kallscheuer N."/>
            <person name="Luecker S."/>
            <person name="Lage O.M."/>
            <person name="Pohl T."/>
            <person name="Merkel B.J."/>
            <person name="Hornburger P."/>
            <person name="Mueller R.-W."/>
            <person name="Bruemmer F."/>
            <person name="Labrenz M."/>
            <person name="Spormann A.M."/>
            <person name="Op den Camp H."/>
            <person name="Overmann J."/>
            <person name="Amann R."/>
            <person name="Jetten M.S.M."/>
            <person name="Mascher T."/>
            <person name="Medema M.H."/>
            <person name="Devos D.P."/>
            <person name="Kaster A.-K."/>
            <person name="Ovreas L."/>
            <person name="Rohde M."/>
            <person name="Galperin M.Y."/>
            <person name="Jogler C."/>
        </authorList>
    </citation>
    <scope>NUCLEOTIDE SEQUENCE [LARGE SCALE GENOMIC DNA]</scope>
    <source>
        <strain evidence="1 2">Pla110</strain>
    </source>
</reference>
<accession>A0A518CGR5</accession>
<evidence type="ECO:0000313" key="2">
    <source>
        <dbReference type="Proteomes" id="UP000317178"/>
    </source>
</evidence>
<dbReference type="Proteomes" id="UP000317178">
    <property type="component" value="Chromosome"/>
</dbReference>
<protein>
    <submittedName>
        <fullName evidence="1">Uncharacterized protein</fullName>
    </submittedName>
</protein>